<dbReference type="OrthoDB" id="304916at2157"/>
<feature type="region of interest" description="Disordered" evidence="1">
    <location>
        <begin position="212"/>
        <end position="234"/>
    </location>
</feature>
<evidence type="ECO:0000313" key="2">
    <source>
        <dbReference type="EMBL" id="KTG07807.1"/>
    </source>
</evidence>
<sequence>MNQQQGTTDESEGGCGCKVERVAERYDLGQVDGVLVSKWLGESGERYSLRRLETFFNERVLEAVVTESPMTVLDGDVSHLYERLSDGSVSAGQRAETENYLKRVGVNVERVRNDFVSHQTVHTHLRDCLGETRKRASDPGSRVEKADKTVLSLQNRMRLVTEETIERLSRADIVALDSFDVYVDTTIVCGDCDRSLSFSELLDRGTCRCQVDERGGEGPTPQTARRSETASRAE</sequence>
<proteinExistence type="predicted"/>
<dbReference type="AlphaFoldDB" id="A0A0W1R4M3"/>
<evidence type="ECO:0000313" key="3">
    <source>
        <dbReference type="Proteomes" id="UP000054387"/>
    </source>
</evidence>
<dbReference type="EMBL" id="LOPU01000038">
    <property type="protein sequence ID" value="KTG07807.1"/>
    <property type="molecule type" value="Genomic_DNA"/>
</dbReference>
<accession>A0A0W1R4M3</accession>
<name>A0A0W1R4M3_9EURY</name>
<organism evidence="2 3">
    <name type="scientific">Haloprofundus marisrubri</name>
    <dbReference type="NCBI Taxonomy" id="1514971"/>
    <lineage>
        <taxon>Archaea</taxon>
        <taxon>Methanobacteriati</taxon>
        <taxon>Methanobacteriota</taxon>
        <taxon>Stenosarchaea group</taxon>
        <taxon>Halobacteria</taxon>
        <taxon>Halobacteriales</taxon>
        <taxon>Haloferacaceae</taxon>
        <taxon>Haloprofundus</taxon>
    </lineage>
</organism>
<keyword evidence="3" id="KW-1185">Reference proteome</keyword>
<gene>
    <name evidence="2" type="ORF">AUR64_01905</name>
</gene>
<feature type="compositionally biased region" description="Basic and acidic residues" evidence="1">
    <location>
        <begin position="225"/>
        <end position="234"/>
    </location>
</feature>
<dbReference type="Pfam" id="PF21811">
    <property type="entry name" value="RdfA"/>
    <property type="match status" value="1"/>
</dbReference>
<protein>
    <submittedName>
        <fullName evidence="2">Uncharacterized protein</fullName>
    </submittedName>
</protein>
<dbReference type="Proteomes" id="UP000054387">
    <property type="component" value="Unassembled WGS sequence"/>
</dbReference>
<evidence type="ECO:0000256" key="1">
    <source>
        <dbReference type="SAM" id="MobiDB-lite"/>
    </source>
</evidence>
<comment type="caution">
    <text evidence="2">The sequence shown here is derived from an EMBL/GenBank/DDBJ whole genome shotgun (WGS) entry which is preliminary data.</text>
</comment>
<dbReference type="RefSeq" id="WP_058583448.1">
    <property type="nucleotide sequence ID" value="NZ_LOPU01000038.1"/>
</dbReference>
<reference evidence="2 3" key="1">
    <citation type="submission" date="2015-12" db="EMBL/GenBank/DDBJ databases">
        <title>Haloprofundus marisrubri gen. nov., sp. nov., an extremely halophilic archaeon isolated from the Discovery deep brine-seawater interface in the Red Sea.</title>
        <authorList>
            <person name="Zhang G."/>
            <person name="Stingl U."/>
            <person name="Rashid M."/>
        </authorList>
    </citation>
    <scope>NUCLEOTIDE SEQUENCE [LARGE SCALE GENOMIC DNA]</scope>
    <source>
        <strain evidence="2 3">SB9</strain>
    </source>
</reference>
<dbReference type="InterPro" id="IPR048925">
    <property type="entry name" value="RdfA"/>
</dbReference>